<evidence type="ECO:0000313" key="4">
    <source>
        <dbReference type="Proteomes" id="UP000326831"/>
    </source>
</evidence>
<dbReference type="SUPFAM" id="SSF54593">
    <property type="entry name" value="Glyoxalase/Bleomycin resistance protein/Dihydroxybiphenyl dioxygenase"/>
    <property type="match status" value="1"/>
</dbReference>
<dbReference type="Proteomes" id="UP000326831">
    <property type="component" value="Chromosome"/>
</dbReference>
<dbReference type="EMBL" id="CP023701">
    <property type="protein sequence ID" value="QEU82032.1"/>
    <property type="molecule type" value="Genomic_DNA"/>
</dbReference>
<reference evidence="2" key="3">
    <citation type="submission" date="2020-09" db="EMBL/GenBank/DDBJ databases">
        <authorList>
            <person name="Sun Q."/>
            <person name="Ohkuma M."/>
        </authorList>
    </citation>
    <scope>NUCLEOTIDE SEQUENCE</scope>
    <source>
        <strain evidence="2">JCM 4834</strain>
    </source>
</reference>
<gene>
    <name evidence="3" type="ORF">CP968_30525</name>
    <name evidence="2" type="ORF">GCM10010371_35840</name>
</gene>
<reference evidence="3 4" key="2">
    <citation type="submission" date="2017-09" db="EMBL/GenBank/DDBJ databases">
        <authorList>
            <person name="Lee N."/>
            <person name="Cho B.-K."/>
        </authorList>
    </citation>
    <scope>NUCLEOTIDE SEQUENCE [LARGE SCALE GENOMIC DNA]</scope>
    <source>
        <strain evidence="3 4">ATCC 27467</strain>
    </source>
</reference>
<dbReference type="PANTHER" id="PTHR35908:SF1">
    <property type="entry name" value="CONSERVED PROTEIN"/>
    <property type="match status" value="1"/>
</dbReference>
<evidence type="ECO:0000313" key="2">
    <source>
        <dbReference type="EMBL" id="GGZ72744.1"/>
    </source>
</evidence>
<dbReference type="Pfam" id="PF18029">
    <property type="entry name" value="Glyoxalase_6"/>
    <property type="match status" value="1"/>
</dbReference>
<dbReference type="RefSeq" id="WP_150521035.1">
    <property type="nucleotide sequence ID" value="NZ_BMVX01000012.1"/>
</dbReference>
<keyword evidence="4" id="KW-1185">Reference proteome</keyword>
<dbReference type="InterPro" id="IPR041581">
    <property type="entry name" value="Glyoxalase_6"/>
</dbReference>
<name>A0A5P2URV6_9ACTN</name>
<accession>A0A5P2URV6</accession>
<sequence>MLSIGTIVMGAADVRRAADFWGAALDYVPRDPEGGGPANGPRDWTLLVPAHGPGPGLALGLSTSPVPRHPRVHLDLYAADAAEQRAEIDRLVALGARRVDWDSYPEDPDFVVLADPEGNPFCVIDTAHVRTPAP</sequence>
<dbReference type="CDD" id="cd06587">
    <property type="entry name" value="VOC"/>
    <property type="match status" value="1"/>
</dbReference>
<dbReference type="AlphaFoldDB" id="A0A5P2URV6"/>
<dbReference type="Proteomes" id="UP000634660">
    <property type="component" value="Unassembled WGS sequence"/>
</dbReference>
<proteinExistence type="predicted"/>
<dbReference type="OrthoDB" id="5524593at2"/>
<dbReference type="EMBL" id="BMVX01000012">
    <property type="protein sequence ID" value="GGZ72744.1"/>
    <property type="molecule type" value="Genomic_DNA"/>
</dbReference>
<feature type="domain" description="Glyoxalase-like" evidence="1">
    <location>
        <begin position="7"/>
        <end position="124"/>
    </location>
</feature>
<dbReference type="KEGG" id="ssub:CP968_30525"/>
<protein>
    <submittedName>
        <fullName evidence="3">VOC family protein</fullName>
    </submittedName>
</protein>
<reference evidence="2" key="1">
    <citation type="journal article" date="2014" name="Int. J. Syst. Evol. Microbiol.">
        <title>Complete genome sequence of Corynebacterium casei LMG S-19264T (=DSM 44701T), isolated from a smear-ripened cheese.</title>
        <authorList>
            <consortium name="US DOE Joint Genome Institute (JGI-PGF)"/>
            <person name="Walter F."/>
            <person name="Albersmeier A."/>
            <person name="Kalinowski J."/>
            <person name="Ruckert C."/>
        </authorList>
    </citation>
    <scope>NUCLEOTIDE SEQUENCE</scope>
    <source>
        <strain evidence="2">JCM 4834</strain>
    </source>
</reference>
<evidence type="ECO:0000259" key="1">
    <source>
        <dbReference type="Pfam" id="PF18029"/>
    </source>
</evidence>
<dbReference type="InterPro" id="IPR029068">
    <property type="entry name" value="Glyas_Bleomycin-R_OHBP_Dase"/>
</dbReference>
<organism evidence="3 4">
    <name type="scientific">Streptomyces subrutilus</name>
    <dbReference type="NCBI Taxonomy" id="36818"/>
    <lineage>
        <taxon>Bacteria</taxon>
        <taxon>Bacillati</taxon>
        <taxon>Actinomycetota</taxon>
        <taxon>Actinomycetes</taxon>
        <taxon>Kitasatosporales</taxon>
        <taxon>Streptomycetaceae</taxon>
        <taxon>Streptomyces</taxon>
    </lineage>
</organism>
<dbReference type="Gene3D" id="3.10.180.10">
    <property type="entry name" value="2,3-Dihydroxybiphenyl 1,2-Dioxygenase, domain 1"/>
    <property type="match status" value="1"/>
</dbReference>
<evidence type="ECO:0000313" key="3">
    <source>
        <dbReference type="EMBL" id="QEU82032.1"/>
    </source>
</evidence>
<dbReference type="PANTHER" id="PTHR35908">
    <property type="entry name" value="HYPOTHETICAL FUSION PROTEIN"/>
    <property type="match status" value="1"/>
</dbReference>